<proteinExistence type="predicted"/>
<accession>A0A1M5HM70</accession>
<dbReference type="AlphaFoldDB" id="A0A1M5HM70"/>
<evidence type="ECO:0000313" key="1">
    <source>
        <dbReference type="EMBL" id="SHG17030.1"/>
    </source>
</evidence>
<dbReference type="EMBL" id="FQWH01000001">
    <property type="protein sequence ID" value="SHG17030.1"/>
    <property type="molecule type" value="Genomic_DNA"/>
</dbReference>
<sequence length="112" mass="13147">MKYKYHLRPGYKSQNLLIEIFSGVENEYFLTDLLGSLASINPKIDEINDLWMNDEILMEVSSDIGLFSISKDIWDFAFITADDNQECIIKIDLLLDTNEHFQKVEVDFEKYK</sequence>
<evidence type="ECO:0000313" key="2">
    <source>
        <dbReference type="Proteomes" id="UP000184112"/>
    </source>
</evidence>
<reference evidence="1 2" key="1">
    <citation type="submission" date="2016-11" db="EMBL/GenBank/DDBJ databases">
        <authorList>
            <person name="Jaros S."/>
            <person name="Januszkiewicz K."/>
            <person name="Wedrychowicz H."/>
        </authorList>
    </citation>
    <scope>NUCLEOTIDE SEQUENCE [LARGE SCALE GENOMIC DNA]</scope>
    <source>
        <strain evidence="1 2">DSM 6792</strain>
    </source>
</reference>
<protein>
    <submittedName>
        <fullName evidence="1">Uncharacterized protein</fullName>
    </submittedName>
</protein>
<name>A0A1M5HM70_FLAJO</name>
<organism evidence="1 2">
    <name type="scientific">Flavobacterium johnsoniae</name>
    <name type="common">Cytophaga johnsonae</name>
    <dbReference type="NCBI Taxonomy" id="986"/>
    <lineage>
        <taxon>Bacteria</taxon>
        <taxon>Pseudomonadati</taxon>
        <taxon>Bacteroidota</taxon>
        <taxon>Flavobacteriia</taxon>
        <taxon>Flavobacteriales</taxon>
        <taxon>Flavobacteriaceae</taxon>
        <taxon>Flavobacterium</taxon>
    </lineage>
</organism>
<dbReference type="Proteomes" id="UP000184112">
    <property type="component" value="Unassembled WGS sequence"/>
</dbReference>
<gene>
    <name evidence="1" type="ORF">SAMN05444388_101919</name>
</gene>